<dbReference type="PIRSF" id="PIRSF016080">
    <property type="entry name" value="Restrict_endonuc_II_DpmII"/>
    <property type="match status" value="1"/>
</dbReference>
<evidence type="ECO:0000313" key="3">
    <source>
        <dbReference type="EMBL" id="EEV16433.1"/>
    </source>
</evidence>
<sequence length="273" mass="30933">MEPNLTKFDDFLRSLRKTNASLDYFTDFEKCGKNLKAVSIKLHTLDFLLGSKDLKTDIFTLFGQNKWCFDVLNLLIAVRDKNTDVIATSGELTKLGTYFKSPEKIYEFCQESGLDKIFTDGKVKNLHDYVFGVEVGLDTNARKNRGGVNFARTISEYLKSENICFQTEVSSRNFALNLGSDQKIFDFVISIGGVTYLIEANFYGTGGSKLNEVARSYIEIAQKIALCGGFKFIWITDGQGWLAAKNKLEEAYKSVKIYNLATLYYFIKELKNV</sequence>
<comment type="similarity">
    <text evidence="1">Belongs to the DpnII type II restriction endonuclease family.</text>
</comment>
<protein>
    <recommendedName>
        <fullName evidence="1">Type-2 restriction enzyme</fullName>
        <ecNumber evidence="1">3.1.21.4</ecNumber>
    </recommendedName>
</protein>
<dbReference type="EC" id="3.1.21.4" evidence="1"/>
<gene>
    <name evidence="3" type="ORF">CAMGR0001_2808</name>
</gene>
<dbReference type="RefSeq" id="WP_005873105.1">
    <property type="nucleotide sequence ID" value="NZ_ACYG01000031.1"/>
</dbReference>
<name>C8PL18_9BACT</name>
<organism evidence="3 4">
    <name type="scientific">Campylobacter gracilis RM3268</name>
    <dbReference type="NCBI Taxonomy" id="553220"/>
    <lineage>
        <taxon>Bacteria</taxon>
        <taxon>Pseudomonadati</taxon>
        <taxon>Campylobacterota</taxon>
        <taxon>Epsilonproteobacteria</taxon>
        <taxon>Campylobacterales</taxon>
        <taxon>Campylobacteraceae</taxon>
        <taxon>Campylobacter</taxon>
    </lineage>
</organism>
<keyword evidence="1 3" id="KW-0255">Endonuclease</keyword>
<feature type="domain" description="Restriction endonuclease type II DpnII-like" evidence="2">
    <location>
        <begin position="7"/>
        <end position="263"/>
    </location>
</feature>
<dbReference type="GO" id="GO:0009307">
    <property type="term" value="P:DNA restriction-modification system"/>
    <property type="evidence" value="ECO:0007669"/>
    <property type="project" value="UniProtKB-UniRule"/>
</dbReference>
<keyword evidence="1" id="KW-0680">Restriction system</keyword>
<dbReference type="STRING" id="824.CGRAC_1678"/>
<dbReference type="EMBL" id="ACYG01000031">
    <property type="protein sequence ID" value="EEV16433.1"/>
    <property type="molecule type" value="Genomic_DNA"/>
</dbReference>
<proteinExistence type="inferred from homology"/>
<dbReference type="InterPro" id="IPR011335">
    <property type="entry name" value="Restrct_endonuc-II-like"/>
</dbReference>
<comment type="catalytic activity">
    <reaction evidence="1">
        <text>Endonucleolytic cleavage of DNA to give specific double-stranded fragments with terminal 5'-phosphates.</text>
        <dbReference type="EC" id="3.1.21.4"/>
    </reaction>
</comment>
<dbReference type="eggNOG" id="ENOG502Z7V5">
    <property type="taxonomic scope" value="Bacteria"/>
</dbReference>
<dbReference type="Proteomes" id="UP000005709">
    <property type="component" value="Unassembled WGS sequence"/>
</dbReference>
<dbReference type="GO" id="GO:0009036">
    <property type="term" value="F:type II site-specific deoxyribonuclease activity"/>
    <property type="evidence" value="ECO:0007669"/>
    <property type="project" value="UniProtKB-UniRule"/>
</dbReference>
<comment type="caution">
    <text evidence="3">The sequence shown here is derived from an EMBL/GenBank/DDBJ whole genome shotgun (WGS) entry which is preliminary data.</text>
</comment>
<dbReference type="Pfam" id="PF04556">
    <property type="entry name" value="DpnII"/>
    <property type="match status" value="1"/>
</dbReference>
<keyword evidence="1 3" id="KW-0378">Hydrolase</keyword>
<reference evidence="3 4" key="1">
    <citation type="submission" date="2009-07" db="EMBL/GenBank/DDBJ databases">
        <authorList>
            <person name="Madupu R."/>
            <person name="Sebastian Y."/>
            <person name="Durkin A.S."/>
            <person name="Torralba M."/>
            <person name="Methe B."/>
            <person name="Sutton G.G."/>
            <person name="Strausberg R.L."/>
            <person name="Nelson K.E."/>
        </authorList>
    </citation>
    <scope>NUCLEOTIDE SEQUENCE [LARGE SCALE GENOMIC DNA]</scope>
    <source>
        <strain evidence="3 4">RM3268</strain>
    </source>
</reference>
<dbReference type="OrthoDB" id="9771872at2"/>
<dbReference type="GO" id="GO:0003677">
    <property type="term" value="F:DNA binding"/>
    <property type="evidence" value="ECO:0007669"/>
    <property type="project" value="UniProtKB-UniRule"/>
</dbReference>
<accession>C8PL18</accession>
<evidence type="ECO:0000259" key="2">
    <source>
        <dbReference type="Pfam" id="PF04556"/>
    </source>
</evidence>
<keyword evidence="4" id="KW-1185">Reference proteome</keyword>
<evidence type="ECO:0000313" key="4">
    <source>
        <dbReference type="Proteomes" id="UP000005709"/>
    </source>
</evidence>
<keyword evidence="1" id="KW-0540">Nuclease</keyword>
<comment type="function">
    <text evidence="1">A P subtype restriction enzyme that recognizes the double-stranded unmethylated sequence 5'-GATC-3'.</text>
</comment>
<dbReference type="SUPFAM" id="SSF52980">
    <property type="entry name" value="Restriction endonuclease-like"/>
    <property type="match status" value="1"/>
</dbReference>
<dbReference type="InterPro" id="IPR021191">
    <property type="entry name" value="Restrct_endonuc_II_DpnII"/>
</dbReference>
<dbReference type="AlphaFoldDB" id="C8PL18"/>
<dbReference type="InterPro" id="IPR007637">
    <property type="entry name" value="Restrct_endonuc_II_DpnII-like"/>
</dbReference>
<evidence type="ECO:0000256" key="1">
    <source>
        <dbReference type="PIRNR" id="PIRNR016080"/>
    </source>
</evidence>